<dbReference type="Gene3D" id="1.10.730.10">
    <property type="entry name" value="Isoleucyl-tRNA Synthetase, Domain 1"/>
    <property type="match status" value="1"/>
</dbReference>
<dbReference type="Gene3D" id="3.40.50.620">
    <property type="entry name" value="HUPs"/>
    <property type="match status" value="1"/>
</dbReference>
<evidence type="ECO:0000256" key="2">
    <source>
        <dbReference type="ARBA" id="ARBA00004496"/>
    </source>
</evidence>
<dbReference type="SUPFAM" id="SSF57770">
    <property type="entry name" value="Methionyl-tRNA synthetase (MetRS), Zn-domain"/>
    <property type="match status" value="1"/>
</dbReference>
<dbReference type="InterPro" id="IPR015413">
    <property type="entry name" value="Methionyl/Leucyl_tRNA_Synth"/>
</dbReference>
<dbReference type="Gene3D" id="2.20.28.20">
    <property type="entry name" value="Methionyl-tRNA synthetase, Zn-domain"/>
    <property type="match status" value="1"/>
</dbReference>
<dbReference type="FunFam" id="2.20.28.20:FF:000001">
    <property type="entry name" value="Methionine--tRNA ligase"/>
    <property type="match status" value="1"/>
</dbReference>
<evidence type="ECO:0000259" key="21">
    <source>
        <dbReference type="PROSITE" id="PS50886"/>
    </source>
</evidence>
<dbReference type="InterPro" id="IPR033911">
    <property type="entry name" value="MetRS_core"/>
</dbReference>
<evidence type="ECO:0000256" key="13">
    <source>
        <dbReference type="ARBA" id="ARBA00022840"/>
    </source>
</evidence>
<dbReference type="CDD" id="cd00814">
    <property type="entry name" value="MetRS_core"/>
    <property type="match status" value="1"/>
</dbReference>
<dbReference type="InterPro" id="IPR009080">
    <property type="entry name" value="tRNAsynth_Ia_anticodon-bd"/>
</dbReference>
<dbReference type="Proteomes" id="UP000885847">
    <property type="component" value="Unassembled WGS sequence"/>
</dbReference>
<dbReference type="InterPro" id="IPR023458">
    <property type="entry name" value="Met-tRNA_ligase_1"/>
</dbReference>
<evidence type="ECO:0000256" key="20">
    <source>
        <dbReference type="RuleBase" id="RU363039"/>
    </source>
</evidence>
<dbReference type="EMBL" id="DQWE01000131">
    <property type="protein sequence ID" value="HDI82711.1"/>
    <property type="molecule type" value="Genomic_DNA"/>
</dbReference>
<keyword evidence="11 20" id="KW-0547">Nucleotide-binding</keyword>
<evidence type="ECO:0000256" key="12">
    <source>
        <dbReference type="ARBA" id="ARBA00022833"/>
    </source>
</evidence>
<dbReference type="NCBIfam" id="TIGR00399">
    <property type="entry name" value="metG_C_term"/>
    <property type="match status" value="1"/>
</dbReference>
<dbReference type="SUPFAM" id="SSF47323">
    <property type="entry name" value="Anticodon-binding domain of a subclass of class I aminoacyl-tRNA synthetases"/>
    <property type="match status" value="1"/>
</dbReference>
<keyword evidence="10" id="KW-0479">Metal-binding</keyword>
<dbReference type="Pfam" id="PF01588">
    <property type="entry name" value="tRNA_bind"/>
    <property type="match status" value="1"/>
</dbReference>
<dbReference type="CDD" id="cd02800">
    <property type="entry name" value="tRNA_bind_EcMetRS_like"/>
    <property type="match status" value="1"/>
</dbReference>
<comment type="function">
    <text evidence="1">Is required not only for elongation of protein synthesis but also for the initiation of all mRNA translation through initiator tRNA(fMet) aminoacylation.</text>
</comment>
<dbReference type="PROSITE" id="PS50886">
    <property type="entry name" value="TRBD"/>
    <property type="match status" value="1"/>
</dbReference>
<comment type="subunit">
    <text evidence="4">Homodimer.</text>
</comment>
<dbReference type="SUPFAM" id="SSF50249">
    <property type="entry name" value="Nucleic acid-binding proteins"/>
    <property type="match status" value="1"/>
</dbReference>
<evidence type="ECO:0000256" key="16">
    <source>
        <dbReference type="ARBA" id="ARBA00023146"/>
    </source>
</evidence>
<dbReference type="Pfam" id="PF09334">
    <property type="entry name" value="tRNA-synt_1g"/>
    <property type="match status" value="1"/>
</dbReference>
<dbReference type="AlphaFoldDB" id="A0A7C0ZC59"/>
<dbReference type="SUPFAM" id="SSF52374">
    <property type="entry name" value="Nucleotidylyl transferase"/>
    <property type="match status" value="1"/>
</dbReference>
<organism evidence="22">
    <name type="scientific">candidate division WOR-3 bacterium</name>
    <dbReference type="NCBI Taxonomy" id="2052148"/>
    <lineage>
        <taxon>Bacteria</taxon>
        <taxon>Bacteria division WOR-3</taxon>
    </lineage>
</organism>
<dbReference type="FunFam" id="2.40.50.140:FF:000042">
    <property type="entry name" value="Methionine--tRNA ligase"/>
    <property type="match status" value="1"/>
</dbReference>
<dbReference type="HAMAP" id="MF_00098">
    <property type="entry name" value="Met_tRNA_synth_type1"/>
    <property type="match status" value="1"/>
</dbReference>
<evidence type="ECO:0000256" key="11">
    <source>
        <dbReference type="ARBA" id="ARBA00022741"/>
    </source>
</evidence>
<keyword evidence="13 20" id="KW-0067">ATP-binding</keyword>
<dbReference type="InterPro" id="IPR014729">
    <property type="entry name" value="Rossmann-like_a/b/a_fold"/>
</dbReference>
<dbReference type="InterPro" id="IPR012340">
    <property type="entry name" value="NA-bd_OB-fold"/>
</dbReference>
<evidence type="ECO:0000256" key="9">
    <source>
        <dbReference type="ARBA" id="ARBA00022598"/>
    </source>
</evidence>
<dbReference type="GO" id="GO:0006431">
    <property type="term" value="P:methionyl-tRNA aminoacylation"/>
    <property type="evidence" value="ECO:0007669"/>
    <property type="project" value="InterPro"/>
</dbReference>
<keyword evidence="16 20" id="KW-0030">Aminoacyl-tRNA synthetase</keyword>
<dbReference type="CDD" id="cd07957">
    <property type="entry name" value="Anticodon_Ia_Met"/>
    <property type="match status" value="1"/>
</dbReference>
<feature type="domain" description="TRNA-binding" evidence="21">
    <location>
        <begin position="537"/>
        <end position="637"/>
    </location>
</feature>
<dbReference type="PANTHER" id="PTHR45765:SF1">
    <property type="entry name" value="METHIONINE--TRNA LIGASE, CYTOPLASMIC"/>
    <property type="match status" value="1"/>
</dbReference>
<dbReference type="PRINTS" id="PR01041">
    <property type="entry name" value="TRNASYNTHMET"/>
</dbReference>
<protein>
    <recommendedName>
        <fullName evidence="6">Methionine--tRNA ligase</fullName>
        <ecNumber evidence="5">6.1.1.10</ecNumber>
    </recommendedName>
    <alternativeName>
        <fullName evidence="17">Methionyl-tRNA synthetase</fullName>
    </alternativeName>
</protein>
<evidence type="ECO:0000256" key="14">
    <source>
        <dbReference type="ARBA" id="ARBA00022884"/>
    </source>
</evidence>
<keyword evidence="8 19" id="KW-0820">tRNA-binding</keyword>
<proteinExistence type="inferred from homology"/>
<gene>
    <name evidence="22" type="ORF">ENF18_02825</name>
</gene>
<dbReference type="Pfam" id="PF19303">
    <property type="entry name" value="Anticodon_3"/>
    <property type="match status" value="1"/>
</dbReference>
<dbReference type="GO" id="GO:0046872">
    <property type="term" value="F:metal ion binding"/>
    <property type="evidence" value="ECO:0007669"/>
    <property type="project" value="UniProtKB-KW"/>
</dbReference>
<evidence type="ECO:0000256" key="17">
    <source>
        <dbReference type="ARBA" id="ARBA00030904"/>
    </source>
</evidence>
<evidence type="ECO:0000256" key="8">
    <source>
        <dbReference type="ARBA" id="ARBA00022555"/>
    </source>
</evidence>
<evidence type="ECO:0000256" key="19">
    <source>
        <dbReference type="PROSITE-ProRule" id="PRU00209"/>
    </source>
</evidence>
<feature type="non-terminal residue" evidence="22">
    <location>
        <position position="1"/>
    </location>
</feature>
<evidence type="ECO:0000256" key="5">
    <source>
        <dbReference type="ARBA" id="ARBA00012838"/>
    </source>
</evidence>
<sequence>LAGAYLPADIFTRFLKKKGIDAIHICGTDEHGVPITITAEKEKTTPEKIAEKYHRIIKDEFSAVYVEFENFSRTTIDIHTKLAQSFFLRLLEKGYIERRDTEQFYCPKCQRFLPDRYVEGTCPYCGYEQARGDQCERCGRWLEPVLLKNPRCKICGTTPVMKGTTHWYMKLNEMQPWIEEWVKTKDWKPNVSSAVYKWLNEGLKPRAITRDLSWGVPVPLDEAKGMVLYVWFDAPIGYISSTIEWAERIGEPEKWKDYWMDRETRLVHFIGKDNIVFHTIIWPAMLKGYGEFVLPHAIPANEFLNLEGDKISTSRNWAIWLDDFAGKFDPDYLRFYITMIMPETKDSNFSWDEFQERVTSELIDNCGNFVNRTLSFINKYMGGRIPHPGNLTADDNQILRRIEKDAEKMAEYLFEYRFRDGLKVFRELSREGNRYFDRNQPWRTRKEDPERAKTTLYISAVLADALADLGEIFIPGGTRRVKQMLGTEFRPWDEVLAPVLKGGEELKDVKPPYKKIDEEVISLEKRRFQMEYVTIDDFKKLGLKVGKVEKVETVEGANKLYKLTVNLGDETRTLVAGLRPYYTEEELQDKLIVVITNLEPATIRGVKSEGMLLAADDGRVVSIVSPDKEVAPGSEVR</sequence>
<dbReference type="InterPro" id="IPR014758">
    <property type="entry name" value="Met-tRNA_synth"/>
</dbReference>
<keyword evidence="9 20" id="KW-0436">Ligase</keyword>
<dbReference type="GO" id="GO:0000049">
    <property type="term" value="F:tRNA binding"/>
    <property type="evidence" value="ECO:0007669"/>
    <property type="project" value="UniProtKB-UniRule"/>
</dbReference>
<evidence type="ECO:0000256" key="15">
    <source>
        <dbReference type="ARBA" id="ARBA00022917"/>
    </source>
</evidence>
<evidence type="ECO:0000256" key="1">
    <source>
        <dbReference type="ARBA" id="ARBA00003314"/>
    </source>
</evidence>
<dbReference type="NCBIfam" id="NF001100">
    <property type="entry name" value="PRK00133.1"/>
    <property type="match status" value="1"/>
</dbReference>
<evidence type="ECO:0000256" key="7">
    <source>
        <dbReference type="ARBA" id="ARBA00022490"/>
    </source>
</evidence>
<evidence type="ECO:0000256" key="4">
    <source>
        <dbReference type="ARBA" id="ARBA00011738"/>
    </source>
</evidence>
<dbReference type="InterPro" id="IPR041872">
    <property type="entry name" value="Anticodon_Met"/>
</dbReference>
<comment type="subcellular location">
    <subcellularLocation>
        <location evidence="2">Cytoplasm</location>
    </subcellularLocation>
</comment>
<keyword evidence="7" id="KW-0963">Cytoplasm</keyword>
<dbReference type="NCBIfam" id="TIGR00398">
    <property type="entry name" value="metG"/>
    <property type="match status" value="1"/>
</dbReference>
<comment type="similarity">
    <text evidence="3">Belongs to the class-I aminoacyl-tRNA synthetase family. MetG type 1 subfamily.</text>
</comment>
<reference evidence="22" key="1">
    <citation type="journal article" date="2020" name="mSystems">
        <title>Genome- and Community-Level Interaction Insights into Carbon Utilization and Element Cycling Functions of Hydrothermarchaeota in Hydrothermal Sediment.</title>
        <authorList>
            <person name="Zhou Z."/>
            <person name="Liu Y."/>
            <person name="Xu W."/>
            <person name="Pan J."/>
            <person name="Luo Z.H."/>
            <person name="Li M."/>
        </authorList>
    </citation>
    <scope>NUCLEOTIDE SEQUENCE [LARGE SCALE GENOMIC DNA]</scope>
    <source>
        <strain evidence="22">HyVt-102</strain>
    </source>
</reference>
<dbReference type="Gene3D" id="2.40.50.140">
    <property type="entry name" value="Nucleic acid-binding proteins"/>
    <property type="match status" value="1"/>
</dbReference>
<evidence type="ECO:0000256" key="18">
    <source>
        <dbReference type="ARBA" id="ARBA00047364"/>
    </source>
</evidence>
<dbReference type="InterPro" id="IPR002547">
    <property type="entry name" value="tRNA-bd_dom"/>
</dbReference>
<comment type="caution">
    <text evidence="22">The sequence shown here is derived from an EMBL/GenBank/DDBJ whole genome shotgun (WGS) entry which is preliminary data.</text>
</comment>
<dbReference type="PANTHER" id="PTHR45765">
    <property type="entry name" value="METHIONINE--TRNA LIGASE"/>
    <property type="match status" value="1"/>
</dbReference>
<accession>A0A7C0ZC59</accession>
<dbReference type="InterPro" id="IPR029038">
    <property type="entry name" value="MetRS_Zn"/>
</dbReference>
<keyword evidence="15 20" id="KW-0648">Protein biosynthesis</keyword>
<dbReference type="EC" id="6.1.1.10" evidence="5"/>
<keyword evidence="12" id="KW-0862">Zinc</keyword>
<keyword evidence="14 19" id="KW-0694">RNA-binding</keyword>
<comment type="catalytic activity">
    <reaction evidence="18">
        <text>tRNA(Met) + L-methionine + ATP = L-methionyl-tRNA(Met) + AMP + diphosphate</text>
        <dbReference type="Rhea" id="RHEA:13481"/>
        <dbReference type="Rhea" id="RHEA-COMP:9667"/>
        <dbReference type="Rhea" id="RHEA-COMP:9698"/>
        <dbReference type="ChEBI" id="CHEBI:30616"/>
        <dbReference type="ChEBI" id="CHEBI:33019"/>
        <dbReference type="ChEBI" id="CHEBI:57844"/>
        <dbReference type="ChEBI" id="CHEBI:78442"/>
        <dbReference type="ChEBI" id="CHEBI:78530"/>
        <dbReference type="ChEBI" id="CHEBI:456215"/>
        <dbReference type="EC" id="6.1.1.10"/>
    </reaction>
</comment>
<evidence type="ECO:0000256" key="6">
    <source>
        <dbReference type="ARBA" id="ARBA00018753"/>
    </source>
</evidence>
<evidence type="ECO:0000313" key="22">
    <source>
        <dbReference type="EMBL" id="HDI82711.1"/>
    </source>
</evidence>
<dbReference type="GO" id="GO:0005524">
    <property type="term" value="F:ATP binding"/>
    <property type="evidence" value="ECO:0007669"/>
    <property type="project" value="UniProtKB-KW"/>
</dbReference>
<name>A0A7C0ZC59_UNCW3</name>
<dbReference type="InterPro" id="IPR004495">
    <property type="entry name" value="Met-tRNA-synth_bsu_C"/>
</dbReference>
<evidence type="ECO:0000256" key="10">
    <source>
        <dbReference type="ARBA" id="ARBA00022723"/>
    </source>
</evidence>
<evidence type="ECO:0000256" key="3">
    <source>
        <dbReference type="ARBA" id="ARBA00008258"/>
    </source>
</evidence>
<dbReference type="GO" id="GO:0005829">
    <property type="term" value="C:cytosol"/>
    <property type="evidence" value="ECO:0007669"/>
    <property type="project" value="TreeGrafter"/>
</dbReference>
<dbReference type="GO" id="GO:0004825">
    <property type="term" value="F:methionine-tRNA ligase activity"/>
    <property type="evidence" value="ECO:0007669"/>
    <property type="project" value="UniProtKB-EC"/>
</dbReference>